<dbReference type="Gene3D" id="1.10.10.10">
    <property type="entry name" value="Winged helix-like DNA-binding domain superfamily/Winged helix DNA-binding domain"/>
    <property type="match status" value="1"/>
</dbReference>
<evidence type="ECO:0000256" key="3">
    <source>
        <dbReference type="ARBA" id="ARBA00023163"/>
    </source>
</evidence>
<organism evidence="5 6">
    <name type="scientific">Piscirickettsia salmonis</name>
    <dbReference type="NCBI Taxonomy" id="1238"/>
    <lineage>
        <taxon>Bacteria</taxon>
        <taxon>Pseudomonadati</taxon>
        <taxon>Pseudomonadota</taxon>
        <taxon>Gammaproteobacteria</taxon>
        <taxon>Thiotrichales</taxon>
        <taxon>Piscirickettsiaceae</taxon>
        <taxon>Piscirickettsia</taxon>
    </lineage>
</organism>
<proteinExistence type="predicted"/>
<evidence type="ECO:0000313" key="6">
    <source>
        <dbReference type="Proteomes" id="UP000029558"/>
    </source>
</evidence>
<feature type="domain" description="HTH arsR-type" evidence="4">
    <location>
        <begin position="15"/>
        <end position="112"/>
    </location>
</feature>
<dbReference type="SUPFAM" id="SSF46785">
    <property type="entry name" value="Winged helix' DNA-binding domain"/>
    <property type="match status" value="1"/>
</dbReference>
<dbReference type="InterPro" id="IPR011991">
    <property type="entry name" value="ArsR-like_HTH"/>
</dbReference>
<dbReference type="InterPro" id="IPR036390">
    <property type="entry name" value="WH_DNA-bd_sf"/>
</dbReference>
<dbReference type="InterPro" id="IPR051081">
    <property type="entry name" value="HTH_MetalResp_TranReg"/>
</dbReference>
<keyword evidence="3" id="KW-0804">Transcription</keyword>
<sequence>MIKHSENRKYKLSGSVVMTNKKLSKILKAFSDENRRLILWFLQKRELCVCELEQLLPISQSTISNHLRMLSDLDLVDSYKEGRWVIYQKKYNQDALVISILKSIYCVMDLTEQYESQLEKLKIICKDNLC</sequence>
<dbReference type="PROSITE" id="PS50987">
    <property type="entry name" value="HTH_ARSR_2"/>
    <property type="match status" value="1"/>
</dbReference>
<dbReference type="EMBL" id="CP012508">
    <property type="protein sequence ID" value="ALB23421.1"/>
    <property type="molecule type" value="Genomic_DNA"/>
</dbReference>
<dbReference type="RefSeq" id="WP_230389168.1">
    <property type="nucleotide sequence ID" value="NZ_CP012508.1"/>
</dbReference>
<dbReference type="Proteomes" id="UP000029558">
    <property type="component" value="Chromosome"/>
</dbReference>
<protein>
    <submittedName>
        <fullName evidence="5">ArsR family transcriptional regulator</fullName>
    </submittedName>
</protein>
<evidence type="ECO:0000313" key="5">
    <source>
        <dbReference type="EMBL" id="ALB23421.1"/>
    </source>
</evidence>
<dbReference type="PRINTS" id="PR00778">
    <property type="entry name" value="HTHARSR"/>
</dbReference>
<name>A0AAC8VJJ8_PISSA</name>
<dbReference type="SMART" id="SM00418">
    <property type="entry name" value="HTH_ARSR"/>
    <property type="match status" value="1"/>
</dbReference>
<dbReference type="PANTHER" id="PTHR33154:SF33">
    <property type="entry name" value="TRANSCRIPTIONAL REPRESSOR SDPR"/>
    <property type="match status" value="1"/>
</dbReference>
<keyword evidence="2" id="KW-0238">DNA-binding</keyword>
<dbReference type="GO" id="GO:0003700">
    <property type="term" value="F:DNA-binding transcription factor activity"/>
    <property type="evidence" value="ECO:0007669"/>
    <property type="project" value="InterPro"/>
</dbReference>
<evidence type="ECO:0000259" key="4">
    <source>
        <dbReference type="PROSITE" id="PS50987"/>
    </source>
</evidence>
<accession>A0AAC8VJJ8</accession>
<dbReference type="GO" id="GO:0003677">
    <property type="term" value="F:DNA binding"/>
    <property type="evidence" value="ECO:0007669"/>
    <property type="project" value="UniProtKB-KW"/>
</dbReference>
<dbReference type="InterPro" id="IPR036388">
    <property type="entry name" value="WH-like_DNA-bd_sf"/>
</dbReference>
<dbReference type="NCBIfam" id="NF033788">
    <property type="entry name" value="HTH_metalloreg"/>
    <property type="match status" value="1"/>
</dbReference>
<dbReference type="PANTHER" id="PTHR33154">
    <property type="entry name" value="TRANSCRIPTIONAL REGULATOR, ARSR FAMILY"/>
    <property type="match status" value="1"/>
</dbReference>
<dbReference type="InterPro" id="IPR001845">
    <property type="entry name" value="HTH_ArsR_DNA-bd_dom"/>
</dbReference>
<dbReference type="Pfam" id="PF01022">
    <property type="entry name" value="HTH_5"/>
    <property type="match status" value="1"/>
</dbReference>
<keyword evidence="1" id="KW-0805">Transcription regulation</keyword>
<dbReference type="CDD" id="cd00090">
    <property type="entry name" value="HTH_ARSR"/>
    <property type="match status" value="1"/>
</dbReference>
<evidence type="ECO:0000256" key="1">
    <source>
        <dbReference type="ARBA" id="ARBA00023015"/>
    </source>
</evidence>
<dbReference type="AlphaFoldDB" id="A0AAC8VJJ8"/>
<evidence type="ECO:0000256" key="2">
    <source>
        <dbReference type="ARBA" id="ARBA00023125"/>
    </source>
</evidence>
<reference evidence="5 6" key="1">
    <citation type="journal article" date="2014" name="Genome Announc.">
        <title>Comparative Genome Analysis of Two Isolates of the Fish Pathogen Piscirickettsia salmonis from Different Hosts Reveals Major Differences in Virulence-Associated Secretion Systems.</title>
        <authorList>
            <person name="Bohle H."/>
            <person name="Henriquez P."/>
            <person name="Grothusen H."/>
            <person name="Navas E."/>
            <person name="Sandoval A."/>
            <person name="Bustamante F."/>
            <person name="Bustos P."/>
            <person name="Mancilla M."/>
        </authorList>
    </citation>
    <scope>NUCLEOTIDE SEQUENCE [LARGE SCALE GENOMIC DNA]</scope>
    <source>
        <strain evidence="6">B1-32597</strain>
    </source>
</reference>
<gene>
    <name evidence="5" type="ORF">KU39_2241</name>
</gene>